<dbReference type="AlphaFoldDB" id="A0A7Y9ETL1"/>
<dbReference type="InterPro" id="IPR008257">
    <property type="entry name" value="Pept_M19"/>
</dbReference>
<dbReference type="EMBL" id="JACCBH010000001">
    <property type="protein sequence ID" value="NYD53714.1"/>
    <property type="molecule type" value="Genomic_DNA"/>
</dbReference>
<evidence type="ECO:0000313" key="1">
    <source>
        <dbReference type="EMBL" id="NYD53714.1"/>
    </source>
</evidence>
<reference evidence="1 2" key="1">
    <citation type="submission" date="2020-07" db="EMBL/GenBank/DDBJ databases">
        <title>Sequencing the genomes of 1000 actinobacteria strains.</title>
        <authorList>
            <person name="Klenk H.-P."/>
        </authorList>
    </citation>
    <scope>NUCLEOTIDE SEQUENCE [LARGE SCALE GENOMIC DNA]</scope>
    <source>
        <strain evidence="1 2">DSM 22185</strain>
    </source>
</reference>
<keyword evidence="1" id="KW-0378">Hydrolase</keyword>
<accession>A0A7Y9ETL1</accession>
<dbReference type="Pfam" id="PF01244">
    <property type="entry name" value="Peptidase_M19"/>
    <property type="match status" value="1"/>
</dbReference>
<protein>
    <submittedName>
        <fullName evidence="1">Membrane dipeptidase</fullName>
        <ecNumber evidence="1">3.4.13.19</ecNumber>
    </submittedName>
</protein>
<evidence type="ECO:0000313" key="2">
    <source>
        <dbReference type="Proteomes" id="UP000552045"/>
    </source>
</evidence>
<dbReference type="PROSITE" id="PS51365">
    <property type="entry name" value="RENAL_DIPEPTIDASE_2"/>
    <property type="match status" value="1"/>
</dbReference>
<gene>
    <name evidence="1" type="ORF">BKA02_000769</name>
</gene>
<proteinExistence type="predicted"/>
<dbReference type="Gene3D" id="3.20.20.140">
    <property type="entry name" value="Metal-dependent hydrolases"/>
    <property type="match status" value="1"/>
</dbReference>
<dbReference type="GO" id="GO:0006508">
    <property type="term" value="P:proteolysis"/>
    <property type="evidence" value="ECO:0007669"/>
    <property type="project" value="InterPro"/>
</dbReference>
<sequence>MTHTPHSELLVIDMASATNPAWPTPARGAGQVAIRAKEAGVTSINATISAYTQSFRQAIAEVNRVRRFIEWESDTVMLVTTADDIRTAKASSKLGITIAFQTGSPFEDDWLNTLPVLHQMGLRVSQLTYNEQNLIGSGCREPRDQGLTFYGQQVVSAFNSTGVIVDVSHVGWKTSSDAAKLSTAPIIASHSNAFEVTPHPRNLPDDLAKAIADTGGVIGVVAWEVLNRPRSGGHPTLDDFFRHMDHFLELVGEDHVGVGTDFNENFAAEPVPPDFALQYGASSDRSISPPAIEGFGGFDDFPNLTAEMVKRGYSESVIRKVLGENFLRVAETVWQ</sequence>
<keyword evidence="1" id="KW-0645">Protease</keyword>
<organism evidence="1 2">
    <name type="scientific">Microbacterium pseudoresistens</name>
    <dbReference type="NCBI Taxonomy" id="640634"/>
    <lineage>
        <taxon>Bacteria</taxon>
        <taxon>Bacillati</taxon>
        <taxon>Actinomycetota</taxon>
        <taxon>Actinomycetes</taxon>
        <taxon>Micrococcales</taxon>
        <taxon>Microbacteriaceae</taxon>
        <taxon>Microbacterium</taxon>
    </lineage>
</organism>
<dbReference type="EC" id="3.4.13.19" evidence="1"/>
<dbReference type="RefSeq" id="WP_179431484.1">
    <property type="nucleotide sequence ID" value="NZ_BAABLC010000007.1"/>
</dbReference>
<keyword evidence="2" id="KW-1185">Reference proteome</keyword>
<keyword evidence="1" id="KW-0224">Dipeptidase</keyword>
<dbReference type="GO" id="GO:0070573">
    <property type="term" value="F:metallodipeptidase activity"/>
    <property type="evidence" value="ECO:0007669"/>
    <property type="project" value="InterPro"/>
</dbReference>
<dbReference type="Proteomes" id="UP000552045">
    <property type="component" value="Unassembled WGS sequence"/>
</dbReference>
<dbReference type="InterPro" id="IPR032466">
    <property type="entry name" value="Metal_Hydrolase"/>
</dbReference>
<name>A0A7Y9ETL1_9MICO</name>
<dbReference type="SUPFAM" id="SSF51556">
    <property type="entry name" value="Metallo-dependent hydrolases"/>
    <property type="match status" value="1"/>
</dbReference>
<dbReference type="PANTHER" id="PTHR10443:SF12">
    <property type="entry name" value="DIPEPTIDASE"/>
    <property type="match status" value="1"/>
</dbReference>
<dbReference type="PANTHER" id="PTHR10443">
    <property type="entry name" value="MICROSOMAL DIPEPTIDASE"/>
    <property type="match status" value="1"/>
</dbReference>
<comment type="caution">
    <text evidence="1">The sequence shown here is derived from an EMBL/GenBank/DDBJ whole genome shotgun (WGS) entry which is preliminary data.</text>
</comment>